<reference evidence="2 3" key="1">
    <citation type="submission" date="2016-11" db="EMBL/GenBank/DDBJ databases">
        <authorList>
            <person name="Jaros S."/>
            <person name="Januszkiewicz K."/>
            <person name="Wedrychowicz H."/>
        </authorList>
    </citation>
    <scope>NUCLEOTIDE SEQUENCE [LARGE SCALE GENOMIC DNA]</scope>
</reference>
<evidence type="ECO:0000313" key="2">
    <source>
        <dbReference type="EMBL" id="SGZ27040.1"/>
    </source>
</evidence>
<keyword evidence="3" id="KW-1185">Reference proteome</keyword>
<dbReference type="Proteomes" id="UP000249464">
    <property type="component" value="Unassembled WGS sequence"/>
</dbReference>
<accession>A0A2X0MR19</accession>
<organism evidence="2 3">
    <name type="scientific">Microbotryum silenes-dioicae</name>
    <dbReference type="NCBI Taxonomy" id="796604"/>
    <lineage>
        <taxon>Eukaryota</taxon>
        <taxon>Fungi</taxon>
        <taxon>Dikarya</taxon>
        <taxon>Basidiomycota</taxon>
        <taxon>Pucciniomycotina</taxon>
        <taxon>Microbotryomycetes</taxon>
        <taxon>Microbotryales</taxon>
        <taxon>Microbotryaceae</taxon>
        <taxon>Microbotryum</taxon>
    </lineage>
</organism>
<gene>
    <name evidence="2" type="primary">BQ5605_C025g10034</name>
    <name evidence="2" type="ORF">BQ5605_C025G10034</name>
</gene>
<evidence type="ECO:0000256" key="1">
    <source>
        <dbReference type="SAM" id="MobiDB-lite"/>
    </source>
</evidence>
<proteinExistence type="predicted"/>
<feature type="compositionally biased region" description="Basic residues" evidence="1">
    <location>
        <begin position="99"/>
        <end position="109"/>
    </location>
</feature>
<dbReference type="AlphaFoldDB" id="A0A2X0MR19"/>
<feature type="region of interest" description="Disordered" evidence="1">
    <location>
        <begin position="33"/>
        <end position="54"/>
    </location>
</feature>
<feature type="compositionally biased region" description="Basic and acidic residues" evidence="1">
    <location>
        <begin position="33"/>
        <end position="47"/>
    </location>
</feature>
<feature type="region of interest" description="Disordered" evidence="1">
    <location>
        <begin position="89"/>
        <end position="109"/>
    </location>
</feature>
<dbReference type="EMBL" id="FQNC01000087">
    <property type="protein sequence ID" value="SGZ27040.1"/>
    <property type="molecule type" value="Genomic_DNA"/>
</dbReference>
<sequence>MAGKLACLLVRAFDRSLHTRVARVAPWPHKTTDAERAEAALARHENPRQTTGHALAGPVVRPLCRTHSRPPSLQQLIVFYPLERQVPTPPKHSFSTYRLGKRAPTRAPN</sequence>
<evidence type="ECO:0000313" key="3">
    <source>
        <dbReference type="Proteomes" id="UP000249464"/>
    </source>
</evidence>
<name>A0A2X0MR19_9BASI</name>
<protein>
    <submittedName>
        <fullName evidence="2">BQ5605_C025g10034 protein</fullName>
    </submittedName>
</protein>